<keyword evidence="10" id="KW-0460">Magnesium</keyword>
<evidence type="ECO:0000256" key="1">
    <source>
        <dbReference type="ARBA" id="ARBA00004496"/>
    </source>
</evidence>
<comment type="similarity">
    <text evidence="7">Belongs to the gmhB family.</text>
</comment>
<evidence type="ECO:0000256" key="3">
    <source>
        <dbReference type="ARBA" id="ARBA00022723"/>
    </source>
</evidence>
<feature type="active site" description="Proton donor" evidence="8">
    <location>
        <position position="15"/>
    </location>
</feature>
<dbReference type="InterPro" id="IPR006543">
    <property type="entry name" value="Histidinol-phos"/>
</dbReference>
<dbReference type="GO" id="GO:0005975">
    <property type="term" value="P:carbohydrate metabolic process"/>
    <property type="evidence" value="ECO:0007669"/>
    <property type="project" value="InterPro"/>
</dbReference>
<feature type="binding site" evidence="10">
    <location>
        <position position="96"/>
    </location>
    <ligand>
        <name>Zn(2+)</name>
        <dbReference type="ChEBI" id="CHEBI:29105"/>
    </ligand>
</feature>
<evidence type="ECO:0000256" key="10">
    <source>
        <dbReference type="PIRSR" id="PIRSR004682-4"/>
    </source>
</evidence>
<dbReference type="PANTHER" id="PTHR42891:SF1">
    <property type="entry name" value="D-GLYCERO-BETA-D-MANNO-HEPTOSE-1,7-BISPHOSPHATE 7-PHOSPHATASE"/>
    <property type="match status" value="1"/>
</dbReference>
<evidence type="ECO:0000313" key="12">
    <source>
        <dbReference type="Proteomes" id="UP000286268"/>
    </source>
</evidence>
<comment type="cofactor">
    <cofactor evidence="10">
        <name>Mg(2+)</name>
        <dbReference type="ChEBI" id="CHEBI:18420"/>
    </cofactor>
</comment>
<feature type="binding site" evidence="10">
    <location>
        <position position="113"/>
    </location>
    <ligand>
        <name>Zn(2+)</name>
        <dbReference type="ChEBI" id="CHEBI:29105"/>
    </ligand>
</feature>
<evidence type="ECO:0000313" key="11">
    <source>
        <dbReference type="EMBL" id="QAA31664.1"/>
    </source>
</evidence>
<dbReference type="InterPro" id="IPR036412">
    <property type="entry name" value="HAD-like_sf"/>
</dbReference>
<organism evidence="11 12">
    <name type="scientific">Clostridium manihotivorum</name>
    <dbReference type="NCBI Taxonomy" id="2320868"/>
    <lineage>
        <taxon>Bacteria</taxon>
        <taxon>Bacillati</taxon>
        <taxon>Bacillota</taxon>
        <taxon>Clostridia</taxon>
        <taxon>Eubacteriales</taxon>
        <taxon>Clostridiaceae</taxon>
        <taxon>Clostridium</taxon>
    </lineage>
</organism>
<proteinExistence type="inferred from homology"/>
<dbReference type="InterPro" id="IPR004446">
    <property type="entry name" value="Heptose_bisP_phosphatase"/>
</dbReference>
<keyword evidence="5 7" id="KW-0119">Carbohydrate metabolism</keyword>
<dbReference type="PANTHER" id="PTHR42891">
    <property type="entry name" value="D-GLYCERO-BETA-D-MANNO-HEPTOSE-1,7-BISPHOSPHATE 7-PHOSPHATASE"/>
    <property type="match status" value="1"/>
</dbReference>
<sequence length="192" mass="21846">MRCVKKNKCIFLDRDGTINKYKGLISKPEDIELINGAAEAIRIINESEYLCIVVSNQPGVAKNLCSLDTAWEINERLKDLLIKRDAYLDDIFICPHHPEKGFPDENVEFKIKCNCRKPETGMIEQAALKYNIDLSESFLIGDTSIDVKTGSNCKMKTVLVETGLGGMDEKYKVVPDYRMKDIYEAVKFILKE</sequence>
<feature type="site" description="Stabilizes the phosphoryl group" evidence="9">
    <location>
        <position position="117"/>
    </location>
</feature>
<dbReference type="CDD" id="cd07503">
    <property type="entry name" value="HAD_HisB-N"/>
    <property type="match status" value="1"/>
</dbReference>
<dbReference type="InterPro" id="IPR023214">
    <property type="entry name" value="HAD_sf"/>
</dbReference>
<evidence type="ECO:0000256" key="6">
    <source>
        <dbReference type="ARBA" id="ARBA00031828"/>
    </source>
</evidence>
<keyword evidence="3 10" id="KW-0479">Metal-binding</keyword>
<comment type="subcellular location">
    <subcellularLocation>
        <location evidence="1 7">Cytoplasm</location>
    </subcellularLocation>
</comment>
<dbReference type="GO" id="GO:0016791">
    <property type="term" value="F:phosphatase activity"/>
    <property type="evidence" value="ECO:0007669"/>
    <property type="project" value="InterPro"/>
</dbReference>
<dbReference type="PIRSF" id="PIRSF004682">
    <property type="entry name" value="GmhB"/>
    <property type="match status" value="1"/>
</dbReference>
<dbReference type="SUPFAM" id="SSF56784">
    <property type="entry name" value="HAD-like"/>
    <property type="match status" value="1"/>
</dbReference>
<feature type="site" description="Contributes to substrate recognition" evidence="9">
    <location>
        <position position="116"/>
    </location>
</feature>
<keyword evidence="4 7" id="KW-0378">Hydrolase</keyword>
<accession>A0A410DRD3</accession>
<dbReference type="NCBIfam" id="TIGR01662">
    <property type="entry name" value="HAD-SF-IIIA"/>
    <property type="match status" value="1"/>
</dbReference>
<dbReference type="EMBL" id="CP025746">
    <property type="protein sequence ID" value="QAA31664.1"/>
    <property type="molecule type" value="Genomic_DNA"/>
</dbReference>
<feature type="binding site" evidence="10">
    <location>
        <position position="15"/>
    </location>
    <ligand>
        <name>Mg(2+)</name>
        <dbReference type="ChEBI" id="CHEBI:18420"/>
    </ligand>
</feature>
<keyword evidence="10" id="KW-0862">Zinc</keyword>
<comment type="cofactor">
    <cofactor evidence="10">
        <name>Zn(2+)</name>
        <dbReference type="ChEBI" id="CHEBI:29105"/>
    </cofactor>
</comment>
<gene>
    <name evidence="11" type="ORF">C1I91_08400</name>
</gene>
<evidence type="ECO:0000256" key="8">
    <source>
        <dbReference type="PIRSR" id="PIRSR004682-1"/>
    </source>
</evidence>
<dbReference type="Pfam" id="PF13242">
    <property type="entry name" value="Hydrolase_like"/>
    <property type="match status" value="1"/>
</dbReference>
<feature type="binding site" evidence="10">
    <location>
        <position position="94"/>
    </location>
    <ligand>
        <name>Zn(2+)</name>
        <dbReference type="ChEBI" id="CHEBI:29105"/>
    </ligand>
</feature>
<dbReference type="NCBIfam" id="TIGR01656">
    <property type="entry name" value="Histidinol-ppas"/>
    <property type="match status" value="1"/>
</dbReference>
<dbReference type="Gene3D" id="3.40.50.1000">
    <property type="entry name" value="HAD superfamily/HAD-like"/>
    <property type="match status" value="1"/>
</dbReference>
<feature type="binding site" evidence="10">
    <location>
        <position position="13"/>
    </location>
    <ligand>
        <name>Mg(2+)</name>
        <dbReference type="ChEBI" id="CHEBI:18420"/>
    </ligand>
</feature>
<evidence type="ECO:0000256" key="7">
    <source>
        <dbReference type="PIRNR" id="PIRNR004682"/>
    </source>
</evidence>
<evidence type="ECO:0000256" key="5">
    <source>
        <dbReference type="ARBA" id="ARBA00023277"/>
    </source>
</evidence>
<feature type="active site" description="Proton donor" evidence="8">
    <location>
        <position position="13"/>
    </location>
</feature>
<name>A0A410DRD3_9CLOT</name>
<dbReference type="AlphaFoldDB" id="A0A410DRD3"/>
<protein>
    <recommendedName>
        <fullName evidence="6 7">D,D-heptose 1,7-bisphosphate phosphatase</fullName>
        <ecNumber evidence="7">3.1.3.-</ecNumber>
    </recommendedName>
</protein>
<dbReference type="EC" id="3.1.3.-" evidence="7"/>
<feature type="binding site" evidence="10">
    <location>
        <position position="115"/>
    </location>
    <ligand>
        <name>Zn(2+)</name>
        <dbReference type="ChEBI" id="CHEBI:29105"/>
    </ligand>
</feature>
<evidence type="ECO:0000256" key="2">
    <source>
        <dbReference type="ARBA" id="ARBA00022490"/>
    </source>
</evidence>
<reference evidence="11 12" key="1">
    <citation type="submission" date="2018-01" db="EMBL/GenBank/DDBJ databases">
        <title>Genome Sequencing and Assembly of Anaerobacter polyendosporus strain CT4.</title>
        <authorList>
            <person name="Tachaapaikoon C."/>
            <person name="Sutheeworapong S."/>
            <person name="Jenjaroenpun P."/>
            <person name="Wongsurawat T."/>
            <person name="Nookeaw I."/>
            <person name="Cheawchanlertfa P."/>
            <person name="Kosugi A."/>
            <person name="Cheevadhanarak S."/>
            <person name="Ratanakhanokchai K."/>
        </authorList>
    </citation>
    <scope>NUCLEOTIDE SEQUENCE [LARGE SCALE GENOMIC DNA]</scope>
    <source>
        <strain evidence="11 12">CT4</strain>
    </source>
</reference>
<evidence type="ECO:0000256" key="4">
    <source>
        <dbReference type="ARBA" id="ARBA00022801"/>
    </source>
</evidence>
<dbReference type="Proteomes" id="UP000286268">
    <property type="component" value="Chromosome"/>
</dbReference>
<dbReference type="OrthoDB" id="9801899at2"/>
<evidence type="ECO:0000256" key="9">
    <source>
        <dbReference type="PIRSR" id="PIRSR004682-3"/>
    </source>
</evidence>
<dbReference type="InterPro" id="IPR006549">
    <property type="entry name" value="HAD-SF_hydro_IIIA"/>
</dbReference>
<feature type="binding site" evidence="10">
    <location>
        <position position="142"/>
    </location>
    <ligand>
        <name>Mg(2+)</name>
        <dbReference type="ChEBI" id="CHEBI:18420"/>
    </ligand>
</feature>
<keyword evidence="2 7" id="KW-0963">Cytoplasm</keyword>
<dbReference type="GO" id="GO:0046872">
    <property type="term" value="F:metal ion binding"/>
    <property type="evidence" value="ECO:0007669"/>
    <property type="project" value="UniProtKB-KW"/>
</dbReference>
<keyword evidence="12" id="KW-1185">Reference proteome</keyword>
<feature type="site" description="Stabilizes the phosphoryl group" evidence="9">
    <location>
        <position position="55"/>
    </location>
</feature>
<dbReference type="GO" id="GO:0005737">
    <property type="term" value="C:cytoplasm"/>
    <property type="evidence" value="ECO:0007669"/>
    <property type="project" value="UniProtKB-SubCell"/>
</dbReference>
<dbReference type="KEGG" id="cmah:C1I91_08400"/>